<evidence type="ECO:0000256" key="1">
    <source>
        <dbReference type="SAM" id="MobiDB-lite"/>
    </source>
</evidence>
<accession>A0AAE1TWG1</accession>
<protein>
    <submittedName>
        <fullName evidence="2">Uncharacterized protein</fullName>
    </submittedName>
</protein>
<dbReference type="Proteomes" id="UP001292094">
    <property type="component" value="Unassembled WGS sequence"/>
</dbReference>
<reference evidence="2" key="1">
    <citation type="submission" date="2023-11" db="EMBL/GenBank/DDBJ databases">
        <title>Genome assemblies of two species of porcelain crab, Petrolisthes cinctipes and Petrolisthes manimaculis (Anomura: Porcellanidae).</title>
        <authorList>
            <person name="Angst P."/>
        </authorList>
    </citation>
    <scope>NUCLEOTIDE SEQUENCE</scope>
    <source>
        <strain evidence="2">PB745_02</strain>
        <tissue evidence="2">Gill</tissue>
    </source>
</reference>
<proteinExistence type="predicted"/>
<gene>
    <name evidence="2" type="ORF">Pmani_029995</name>
</gene>
<sequence length="395" mass="43970">MTGLASADTHQPLSLKYHIKVQLGKARLWQIINGQPTRKGQRTPQRSGGGRVGGKNKVYKRHHSVQEGVGSVGKNKTKHIRDRTEFRRGSGRGHYTPFVSQRFQPPTTYYHNTHYPLTTPQKQHADPLHPLRQHRHTCQTNPNVGTKAPPQSAQLLQQLNRTHVQLYPHYRISLPLLFSTVISEGYERWLTRVISGHGTECAHGRPLPPPQQKEAPTEIIWYGGRRQAKAGVRAQRVLSSRPDLVAATPYVPPPSPSSHMCPAPCLNTLRGHLTSTATPLLHIAPPSQSYYPSLILTLPFPHSYTHSLSCWALVHAHTDTPSPSYSPSLTLTMSLPHPHNFTDPPSPSPCFFTLTLPLPHPHNTLFLHPDCLSLITHPHPSHSTLQLPAPTSPSL</sequence>
<feature type="region of interest" description="Disordered" evidence="1">
    <location>
        <begin position="33"/>
        <end position="56"/>
    </location>
</feature>
<evidence type="ECO:0000313" key="3">
    <source>
        <dbReference type="Proteomes" id="UP001292094"/>
    </source>
</evidence>
<dbReference type="EMBL" id="JAWZYT010003605">
    <property type="protein sequence ID" value="KAK4297605.1"/>
    <property type="molecule type" value="Genomic_DNA"/>
</dbReference>
<name>A0AAE1TWG1_9EUCA</name>
<comment type="caution">
    <text evidence="2">The sequence shown here is derived from an EMBL/GenBank/DDBJ whole genome shotgun (WGS) entry which is preliminary data.</text>
</comment>
<keyword evidence="3" id="KW-1185">Reference proteome</keyword>
<dbReference type="AlphaFoldDB" id="A0AAE1TWG1"/>
<organism evidence="2 3">
    <name type="scientific">Petrolisthes manimaculis</name>
    <dbReference type="NCBI Taxonomy" id="1843537"/>
    <lineage>
        <taxon>Eukaryota</taxon>
        <taxon>Metazoa</taxon>
        <taxon>Ecdysozoa</taxon>
        <taxon>Arthropoda</taxon>
        <taxon>Crustacea</taxon>
        <taxon>Multicrustacea</taxon>
        <taxon>Malacostraca</taxon>
        <taxon>Eumalacostraca</taxon>
        <taxon>Eucarida</taxon>
        <taxon>Decapoda</taxon>
        <taxon>Pleocyemata</taxon>
        <taxon>Anomura</taxon>
        <taxon>Galatheoidea</taxon>
        <taxon>Porcellanidae</taxon>
        <taxon>Petrolisthes</taxon>
    </lineage>
</organism>
<evidence type="ECO:0000313" key="2">
    <source>
        <dbReference type="EMBL" id="KAK4297605.1"/>
    </source>
</evidence>
<feature type="compositionally biased region" description="Polar residues" evidence="1">
    <location>
        <begin position="33"/>
        <end position="46"/>
    </location>
</feature>